<evidence type="ECO:0000256" key="5">
    <source>
        <dbReference type="ARBA" id="ARBA00023136"/>
    </source>
</evidence>
<keyword evidence="5 6" id="KW-0472">Membrane</keyword>
<dbReference type="Proteomes" id="UP000712007">
    <property type="component" value="Unassembled WGS sequence"/>
</dbReference>
<comment type="subcellular location">
    <subcellularLocation>
        <location evidence="1">Cell membrane</location>
        <topology evidence="1">Multi-pass membrane protein</topology>
    </subcellularLocation>
</comment>
<comment type="caution">
    <text evidence="7">The sequence shown here is derived from an EMBL/GenBank/DDBJ whole genome shotgun (WGS) entry which is preliminary data.</text>
</comment>
<proteinExistence type="predicted"/>
<protein>
    <submittedName>
        <fullName evidence="7">LptF/LptG family permease</fullName>
    </submittedName>
</protein>
<dbReference type="AlphaFoldDB" id="A0A940DJM3"/>
<feature type="transmembrane region" description="Helical" evidence="6">
    <location>
        <begin position="334"/>
        <end position="354"/>
    </location>
</feature>
<evidence type="ECO:0000256" key="2">
    <source>
        <dbReference type="ARBA" id="ARBA00022475"/>
    </source>
</evidence>
<accession>A0A940DJM3</accession>
<evidence type="ECO:0000313" key="7">
    <source>
        <dbReference type="EMBL" id="MBO8440164.1"/>
    </source>
</evidence>
<evidence type="ECO:0000256" key="3">
    <source>
        <dbReference type="ARBA" id="ARBA00022692"/>
    </source>
</evidence>
<gene>
    <name evidence="7" type="ORF">IAC51_05880</name>
</gene>
<reference evidence="7" key="1">
    <citation type="submission" date="2020-10" db="EMBL/GenBank/DDBJ databases">
        <authorList>
            <person name="Gilroy R."/>
        </authorList>
    </citation>
    <scope>NUCLEOTIDE SEQUENCE</scope>
    <source>
        <strain evidence="7">3924</strain>
    </source>
</reference>
<reference evidence="7" key="2">
    <citation type="journal article" date="2021" name="PeerJ">
        <title>Extensive microbial diversity within the chicken gut microbiome revealed by metagenomics and culture.</title>
        <authorList>
            <person name="Gilroy R."/>
            <person name="Ravi A."/>
            <person name="Getino M."/>
            <person name="Pursley I."/>
            <person name="Horton D.L."/>
            <person name="Alikhan N.F."/>
            <person name="Baker D."/>
            <person name="Gharbi K."/>
            <person name="Hall N."/>
            <person name="Watson M."/>
            <person name="Adriaenssens E.M."/>
            <person name="Foster-Nyarko E."/>
            <person name="Jarju S."/>
            <person name="Secka A."/>
            <person name="Antonio M."/>
            <person name="Oren A."/>
            <person name="Chaudhuri R.R."/>
            <person name="La Ragione R."/>
            <person name="Hildebrand F."/>
            <person name="Pallen M.J."/>
        </authorList>
    </citation>
    <scope>NUCLEOTIDE SEQUENCE</scope>
    <source>
        <strain evidence="7">3924</strain>
    </source>
</reference>
<feature type="transmembrane region" description="Helical" evidence="6">
    <location>
        <begin position="12"/>
        <end position="31"/>
    </location>
</feature>
<keyword evidence="3 6" id="KW-0812">Transmembrane</keyword>
<dbReference type="GO" id="GO:0015920">
    <property type="term" value="P:lipopolysaccharide transport"/>
    <property type="evidence" value="ECO:0007669"/>
    <property type="project" value="TreeGrafter"/>
</dbReference>
<sequence>MFKKLDLYIIKKYLGTFFFSIVLIISISVVFDVTEKIDEFHDNHAPLKAIVFDYYLNFIPYFANLFTPLFSFISVIFFTSKMAYNSEIVAILAGGVSFNRLLRPYIFSAVVIGLMSFLLGAYVIPPANEIRLAFEDKYINKFTSEVARNVQMEVKPGVILYIERFEEKRNRGTHFSLEHYEGKHLVSRTTAKTVTWLKDSLWVVQDYLTRDFDGLYETITKGSRMDTFINVEPYEFFIESQHAPQMTIGELNRYLNKQKERGLGNTQAFADEYYKRISNPFAALILMLIGVSLSSRKVKGGMGLHIGIGIALSAVYILFTTISSVFAVKGSMPTLLAVWLPNIVFSIIGIALYMHAPK</sequence>
<dbReference type="InterPro" id="IPR005495">
    <property type="entry name" value="LptG/LptF_permease"/>
</dbReference>
<dbReference type="PANTHER" id="PTHR33529">
    <property type="entry name" value="SLR0882 PROTEIN-RELATED"/>
    <property type="match status" value="1"/>
</dbReference>
<evidence type="ECO:0000256" key="6">
    <source>
        <dbReference type="SAM" id="Phobius"/>
    </source>
</evidence>
<name>A0A940DJM3_9BACT</name>
<dbReference type="Pfam" id="PF03739">
    <property type="entry name" value="LptF_LptG"/>
    <property type="match status" value="1"/>
</dbReference>
<feature type="transmembrane region" description="Helical" evidence="6">
    <location>
        <begin position="306"/>
        <end position="328"/>
    </location>
</feature>
<dbReference type="GO" id="GO:0043190">
    <property type="term" value="C:ATP-binding cassette (ABC) transporter complex"/>
    <property type="evidence" value="ECO:0007669"/>
    <property type="project" value="TreeGrafter"/>
</dbReference>
<feature type="transmembrane region" description="Helical" evidence="6">
    <location>
        <begin position="105"/>
        <end position="124"/>
    </location>
</feature>
<dbReference type="PANTHER" id="PTHR33529:SF8">
    <property type="entry name" value="PERMEASE, YJGP_YJGQ FAMILY"/>
    <property type="match status" value="1"/>
</dbReference>
<feature type="transmembrane region" description="Helical" evidence="6">
    <location>
        <begin position="61"/>
        <end position="84"/>
    </location>
</feature>
<organism evidence="7 8">
    <name type="scientific">Candidatus Aphodosoma intestinipullorum</name>
    <dbReference type="NCBI Taxonomy" id="2840674"/>
    <lineage>
        <taxon>Bacteria</taxon>
        <taxon>Pseudomonadati</taxon>
        <taxon>Bacteroidota</taxon>
        <taxon>Bacteroidia</taxon>
        <taxon>Bacteroidales</taxon>
        <taxon>Candidatus Aphodosoma</taxon>
    </lineage>
</organism>
<evidence type="ECO:0000313" key="8">
    <source>
        <dbReference type="Proteomes" id="UP000712007"/>
    </source>
</evidence>
<keyword evidence="2" id="KW-1003">Cell membrane</keyword>
<dbReference type="EMBL" id="JADIMV010000101">
    <property type="protein sequence ID" value="MBO8440164.1"/>
    <property type="molecule type" value="Genomic_DNA"/>
</dbReference>
<evidence type="ECO:0000256" key="4">
    <source>
        <dbReference type="ARBA" id="ARBA00022989"/>
    </source>
</evidence>
<keyword evidence="4 6" id="KW-1133">Transmembrane helix</keyword>
<evidence type="ECO:0000256" key="1">
    <source>
        <dbReference type="ARBA" id="ARBA00004651"/>
    </source>
</evidence>